<reference evidence="2 3" key="1">
    <citation type="submission" date="2019-04" db="EMBL/GenBank/DDBJ databases">
        <title>Chitiniphilus eburnea sp. nov., a novel chitinolytic bacterium isolated from aquaculture sludge.</title>
        <authorList>
            <person name="Sheng M."/>
        </authorList>
    </citation>
    <scope>NUCLEOTIDE SEQUENCE [LARGE SCALE GENOMIC DNA]</scope>
    <source>
        <strain evidence="2 3">HX-2-15</strain>
    </source>
</reference>
<dbReference type="PANTHER" id="PTHR23419:SF8">
    <property type="entry name" value="FI09726P"/>
    <property type="match status" value="1"/>
</dbReference>
<gene>
    <name evidence="2" type="ORF">FAZ21_06265</name>
</gene>
<dbReference type="SUPFAM" id="SSF54913">
    <property type="entry name" value="GlnB-like"/>
    <property type="match status" value="1"/>
</dbReference>
<comment type="caution">
    <text evidence="2">The sequence shown here is derived from an EMBL/GenBank/DDBJ whole genome shotgun (WGS) entry which is preliminary data.</text>
</comment>
<dbReference type="PANTHER" id="PTHR23419">
    <property type="entry name" value="DIVALENT CATION TOLERANCE CUTA-RELATED"/>
    <property type="match status" value="1"/>
</dbReference>
<accession>A0A4U0Q3G3</accession>
<evidence type="ECO:0000256" key="1">
    <source>
        <dbReference type="ARBA" id="ARBA00010169"/>
    </source>
</evidence>
<dbReference type="InterPro" id="IPR011322">
    <property type="entry name" value="N-reg_PII-like_a/b"/>
</dbReference>
<dbReference type="OrthoDB" id="37622at2"/>
<dbReference type="Gene3D" id="3.30.70.120">
    <property type="match status" value="1"/>
</dbReference>
<dbReference type="Proteomes" id="UP000310016">
    <property type="component" value="Unassembled WGS sequence"/>
</dbReference>
<dbReference type="InterPro" id="IPR015867">
    <property type="entry name" value="N-reg_PII/ATP_PRibTrfase_C"/>
</dbReference>
<comment type="similarity">
    <text evidence="1">Belongs to the CutA family.</text>
</comment>
<dbReference type="InterPro" id="IPR004323">
    <property type="entry name" value="Ion_tolerance_CutA"/>
</dbReference>
<sequence length="109" mass="11831">MDDSREILAVLCNCPDAGCAETLARGLVEEGLAACVNQLAPVQSVYRWQGRTEIAAEVPLLIKTTRARYPALQAWLEARHPYDLPEIIALPVVAGLPAYLRWVGDATSG</sequence>
<evidence type="ECO:0000313" key="2">
    <source>
        <dbReference type="EMBL" id="TJZ75515.1"/>
    </source>
</evidence>
<dbReference type="RefSeq" id="WP_136772428.1">
    <property type="nucleotide sequence ID" value="NZ_CP156074.1"/>
</dbReference>
<dbReference type="AlphaFoldDB" id="A0A4U0Q3G3"/>
<organism evidence="2 3">
    <name type="scientific">Chitiniphilus eburneus</name>
    <dbReference type="NCBI Taxonomy" id="2571148"/>
    <lineage>
        <taxon>Bacteria</taxon>
        <taxon>Pseudomonadati</taxon>
        <taxon>Pseudomonadota</taxon>
        <taxon>Betaproteobacteria</taxon>
        <taxon>Neisseriales</taxon>
        <taxon>Chitinibacteraceae</taxon>
        <taxon>Chitiniphilus</taxon>
    </lineage>
</organism>
<dbReference type="EMBL" id="SUMF01000004">
    <property type="protein sequence ID" value="TJZ75515.1"/>
    <property type="molecule type" value="Genomic_DNA"/>
</dbReference>
<evidence type="ECO:0000313" key="3">
    <source>
        <dbReference type="Proteomes" id="UP000310016"/>
    </source>
</evidence>
<dbReference type="GO" id="GO:0010038">
    <property type="term" value="P:response to metal ion"/>
    <property type="evidence" value="ECO:0007669"/>
    <property type="project" value="InterPro"/>
</dbReference>
<protein>
    <submittedName>
        <fullName evidence="2">Divalent-cation tolerance protein CutA</fullName>
    </submittedName>
</protein>
<dbReference type="Pfam" id="PF03091">
    <property type="entry name" value="CutA1"/>
    <property type="match status" value="1"/>
</dbReference>
<dbReference type="GO" id="GO:0005507">
    <property type="term" value="F:copper ion binding"/>
    <property type="evidence" value="ECO:0007669"/>
    <property type="project" value="TreeGrafter"/>
</dbReference>
<name>A0A4U0Q3G3_9NEIS</name>
<keyword evidence="3" id="KW-1185">Reference proteome</keyword>
<proteinExistence type="inferred from homology"/>